<keyword evidence="2" id="KW-0934">Plastid</keyword>
<dbReference type="Proteomes" id="UP000626109">
    <property type="component" value="Unassembled WGS sequence"/>
</dbReference>
<dbReference type="GO" id="GO:0009536">
    <property type="term" value="C:plastid"/>
    <property type="evidence" value="ECO:0007669"/>
    <property type="project" value="UniProtKB-SubCell"/>
</dbReference>
<dbReference type="InterPro" id="IPR039633">
    <property type="entry name" value="PAP"/>
</dbReference>
<evidence type="ECO:0000313" key="6">
    <source>
        <dbReference type="EMBL" id="CAE8630852.1"/>
    </source>
</evidence>
<protein>
    <recommendedName>
        <fullName evidence="5">Plastid lipid-associated protein/fibrillin conserved domain-containing protein</fullName>
    </recommendedName>
</protein>
<feature type="region of interest" description="Disordered" evidence="4">
    <location>
        <begin position="1"/>
        <end position="24"/>
    </location>
</feature>
<comment type="subcellular location">
    <subcellularLocation>
        <location evidence="1">Plastid</location>
    </subcellularLocation>
</comment>
<feature type="region of interest" description="Disordered" evidence="4">
    <location>
        <begin position="519"/>
        <end position="545"/>
    </location>
</feature>
<evidence type="ECO:0000259" key="5">
    <source>
        <dbReference type="Pfam" id="PF04755"/>
    </source>
</evidence>
<accession>A0A813GZU0</accession>
<feature type="compositionally biased region" description="Basic and acidic residues" evidence="4">
    <location>
        <begin position="845"/>
        <end position="854"/>
    </location>
</feature>
<comment type="caution">
    <text evidence="6">The sequence shown here is derived from an EMBL/GenBank/DDBJ whole genome shotgun (WGS) entry which is preliminary data.</text>
</comment>
<dbReference type="Pfam" id="PF04755">
    <property type="entry name" value="PAP_fibrillin"/>
    <property type="match status" value="1"/>
</dbReference>
<reference evidence="6" key="1">
    <citation type="submission" date="2021-02" db="EMBL/GenBank/DDBJ databases">
        <authorList>
            <person name="Dougan E. K."/>
            <person name="Rhodes N."/>
            <person name="Thang M."/>
            <person name="Chan C."/>
        </authorList>
    </citation>
    <scope>NUCLEOTIDE SEQUENCE</scope>
</reference>
<dbReference type="AlphaFoldDB" id="A0A813GZU0"/>
<proteinExistence type="predicted"/>
<keyword evidence="3" id="KW-0175">Coiled coil</keyword>
<feature type="domain" description="Plastid lipid-associated protein/fibrillin conserved" evidence="5">
    <location>
        <begin position="609"/>
        <end position="826"/>
    </location>
</feature>
<feature type="coiled-coil region" evidence="3">
    <location>
        <begin position="45"/>
        <end position="180"/>
    </location>
</feature>
<feature type="compositionally biased region" description="Basic and acidic residues" evidence="4">
    <location>
        <begin position="875"/>
        <end position="898"/>
    </location>
</feature>
<dbReference type="EMBL" id="CAJNNW010000791">
    <property type="protein sequence ID" value="CAE8630852.1"/>
    <property type="molecule type" value="Genomic_DNA"/>
</dbReference>
<feature type="compositionally biased region" description="Basic residues" evidence="4">
    <location>
        <begin position="855"/>
        <end position="874"/>
    </location>
</feature>
<sequence>MAAEEAAKAKAAEEAGRAQERERAEAVARADAKLQARADAKLLAQLEFEAEAEAALKAAKEAAEEAAKEAEEALRAEDQERKRAEVVVRADAKLQAQLEAEAALKAAEEAAKAKAAEEEVRMEAEAREKAEAKAKKEEELLLQRIKALQLATAVNIPKELQEAEAELTQVQLVAAADEQRFREQLAAEEAAAAKRRSEIAWLQAAVDEVEMNIVGGNQEADRIEAALQWSRQQDPKAYVSDADIDDVVAELQKSLEAQSEGWVENFQQVRERCVLGQAQDRLLGEELAEQRKRGASCKAELQKFRQQGHYPAAFEEESQALQAAAAFIAKRIAERGRLLVRLRHAARAEQRARLMSVPAMDSFFPDACRTSPLAPSLRGSTFSLPPAGAAGFTSPLLGGVAAAHPATVASLGSGSGAGVKNGYSTWAEAAFRWSFSSEFPLPTSHLFVSASSSSCSSTSTKHSTVSSASSQTSSSTSWAGSINARCAAAAAVAAASAASASGGAARAFVAAGPPGKLPSWSSKESLGRGQLPWRRSGAVQPSDRSGGGPAFAMLAMAVGAALGGSVRTKTAQALAGAGPRTNRRTSATSRAAAEFPSPFFFLEELKRKSLKEELLAALKDSNRGVETTVEQRAVIEKLIDELSAVNPTAVAGSRLTGRWQLLWTTEKETLALTGGGFLGRPVSDVFQRIDAEAGTLSNNIEFEDGAFEVDSTCEPSDGIRVDFQFTSARLRFSGFTLPLPPVGKGWLRTLPAKSYWLRAVSLGFQHKYFQYLEHGYRNPSEICLVFSAAFLANWPAASPLPYLLPRFDCVYLDDELRIVRDSRDDILQPFYASLVSGLAKLQSTLDRRDKDKRSRERRSRDRKSRSRSRKRKDKERKDKEDRDEFARQEEQREMEETAKRIEMEVQRRLQERTASKDFESSLQEKLEEEVERHFSLVVVEFEMKKKKLVEDFKQVRETEERSKHELEEIIRTNQQRAQEQQQKVATASASQAEALLRERGALQKLEEQRRKKALNKKPLVT</sequence>
<evidence type="ECO:0000256" key="4">
    <source>
        <dbReference type="SAM" id="MobiDB-lite"/>
    </source>
</evidence>
<dbReference type="InterPro" id="IPR006843">
    <property type="entry name" value="PAP/fibrillin_dom"/>
</dbReference>
<evidence type="ECO:0000256" key="1">
    <source>
        <dbReference type="ARBA" id="ARBA00004474"/>
    </source>
</evidence>
<evidence type="ECO:0000313" key="7">
    <source>
        <dbReference type="Proteomes" id="UP000626109"/>
    </source>
</evidence>
<evidence type="ECO:0000256" key="3">
    <source>
        <dbReference type="SAM" id="Coils"/>
    </source>
</evidence>
<gene>
    <name evidence="6" type="ORF">PGLA2088_LOCUS1052</name>
</gene>
<feature type="region of interest" description="Disordered" evidence="4">
    <location>
        <begin position="845"/>
        <end position="898"/>
    </location>
</feature>
<evidence type="ECO:0000256" key="2">
    <source>
        <dbReference type="ARBA" id="ARBA00022640"/>
    </source>
</evidence>
<organism evidence="6 7">
    <name type="scientific">Polarella glacialis</name>
    <name type="common">Dinoflagellate</name>
    <dbReference type="NCBI Taxonomy" id="89957"/>
    <lineage>
        <taxon>Eukaryota</taxon>
        <taxon>Sar</taxon>
        <taxon>Alveolata</taxon>
        <taxon>Dinophyceae</taxon>
        <taxon>Suessiales</taxon>
        <taxon>Suessiaceae</taxon>
        <taxon>Polarella</taxon>
    </lineage>
</organism>
<name>A0A813GZU0_POLGL</name>
<dbReference type="PANTHER" id="PTHR31906">
    <property type="entry name" value="PLASTID-LIPID-ASSOCIATED PROTEIN 4, CHLOROPLASTIC-RELATED"/>
    <property type="match status" value="1"/>
</dbReference>